<proteinExistence type="predicted"/>
<dbReference type="Proteomes" id="UP000294933">
    <property type="component" value="Unassembled WGS sequence"/>
</dbReference>
<organism evidence="1 2">
    <name type="scientific">Rickenella mellea</name>
    <dbReference type="NCBI Taxonomy" id="50990"/>
    <lineage>
        <taxon>Eukaryota</taxon>
        <taxon>Fungi</taxon>
        <taxon>Dikarya</taxon>
        <taxon>Basidiomycota</taxon>
        <taxon>Agaricomycotina</taxon>
        <taxon>Agaricomycetes</taxon>
        <taxon>Hymenochaetales</taxon>
        <taxon>Rickenellaceae</taxon>
        <taxon>Rickenella</taxon>
    </lineage>
</organism>
<keyword evidence="2" id="KW-1185">Reference proteome</keyword>
<evidence type="ECO:0000313" key="2">
    <source>
        <dbReference type="Proteomes" id="UP000294933"/>
    </source>
</evidence>
<gene>
    <name evidence="1" type="ORF">BD410DRAFT_780490</name>
</gene>
<dbReference type="Gene3D" id="3.80.10.10">
    <property type="entry name" value="Ribonuclease Inhibitor"/>
    <property type="match status" value="1"/>
</dbReference>
<name>A0A4R5XFS2_9AGAM</name>
<dbReference type="VEuPathDB" id="FungiDB:BD410DRAFT_780490"/>
<dbReference type="AlphaFoldDB" id="A0A4R5XFS2"/>
<evidence type="ECO:0000313" key="1">
    <source>
        <dbReference type="EMBL" id="TDL29973.1"/>
    </source>
</evidence>
<evidence type="ECO:0008006" key="3">
    <source>
        <dbReference type="Google" id="ProtNLM"/>
    </source>
</evidence>
<dbReference type="EMBL" id="ML170156">
    <property type="protein sequence ID" value="TDL29973.1"/>
    <property type="molecule type" value="Genomic_DNA"/>
</dbReference>
<dbReference type="SUPFAM" id="SSF52047">
    <property type="entry name" value="RNI-like"/>
    <property type="match status" value="1"/>
</dbReference>
<protein>
    <recommendedName>
        <fullName evidence="3">F-box domain-containing protein</fullName>
    </recommendedName>
</protein>
<dbReference type="InterPro" id="IPR032675">
    <property type="entry name" value="LRR_dom_sf"/>
</dbReference>
<reference evidence="1 2" key="1">
    <citation type="submission" date="2018-06" db="EMBL/GenBank/DDBJ databases">
        <title>A transcriptomic atlas of mushroom development highlights an independent origin of complex multicellularity.</title>
        <authorList>
            <consortium name="DOE Joint Genome Institute"/>
            <person name="Krizsan K."/>
            <person name="Almasi E."/>
            <person name="Merenyi Z."/>
            <person name="Sahu N."/>
            <person name="Viragh M."/>
            <person name="Koszo T."/>
            <person name="Mondo S."/>
            <person name="Kiss B."/>
            <person name="Balint B."/>
            <person name="Kues U."/>
            <person name="Barry K."/>
            <person name="Hegedus J.C."/>
            <person name="Henrissat B."/>
            <person name="Johnson J."/>
            <person name="Lipzen A."/>
            <person name="Ohm R."/>
            <person name="Nagy I."/>
            <person name="Pangilinan J."/>
            <person name="Yan J."/>
            <person name="Xiong Y."/>
            <person name="Grigoriev I.V."/>
            <person name="Hibbett D.S."/>
            <person name="Nagy L.G."/>
        </authorList>
    </citation>
    <scope>NUCLEOTIDE SEQUENCE [LARGE SCALE GENOMIC DNA]</scope>
    <source>
        <strain evidence="1 2">SZMC22713</strain>
    </source>
</reference>
<dbReference type="OrthoDB" id="2786563at2759"/>
<accession>A0A4R5XFS2</accession>
<sequence>MKKLPDEILKEILMPPLQVPDGEFSFTGRACDSPFGRTARNSASLLVVSKQWMRVATPLLYEVVVIRSTVQAKALAYAIESNKTLGMFIKRLRMEGGFGKAPAQFIASAPNIRELFVTLDLWSIDNPSGLCSALSGMDLSRLVINHKDSAIKKRAVHLWQSLSACIPHWSNLEILEYHSTYRMARIGRSKYSQLVTLLKDSPSVKHIVIDPVPRHVLAQIALVTSIQTISVESLHSELRDFVSSNPRLLKLVQIRRKFPDEPTPDMFPLASATPSFKPLENVPKHTANSIWDLIFSFATHSYCAERPPQIKPLNDPHLNPRRASFYSTARYLSMVSKSFRGTVRRHLFSIVQVESSQQFLAFCNTINDNRTLPVLIRVLRVNFRRSLQIDYDHCMAQLLPKLTGLVNLDIPLINLRQLMLLDPAALTNLQTLDIQLAVCDQGSCDAVELGVLGGLSYFRCRYDILEALRHSKRPLPALIVDLPNLTSLSMGTRDCEDTLDAFCTVRMPSLTHLQLCGNNMKTHEFLRLNGETVKVLEIFDKPSSAIWTWCPRLEHLSVWCEPRSLLKSLLGGQKHSSLSKLHFLLRVSGSNIEKAMLSATAGSQFVNFSHFPNFREIHIRGLRWPNTEHEINRNQRCNSFSLCMKRRGIVVYDESGTPWRERALARRRR</sequence>